<evidence type="ECO:0000313" key="13">
    <source>
        <dbReference type="Proteomes" id="UP001205063"/>
    </source>
</evidence>
<feature type="domain" description="Methylated-DNA-[protein]-cysteine S-methyltransferase DNA binding" evidence="10">
    <location>
        <begin position="78"/>
        <end position="163"/>
    </location>
</feature>
<dbReference type="GO" id="GO:0032259">
    <property type="term" value="P:methylation"/>
    <property type="evidence" value="ECO:0007669"/>
    <property type="project" value="UniProtKB-KW"/>
</dbReference>
<dbReference type="SUPFAM" id="SSF53155">
    <property type="entry name" value="Methylated DNA-protein cysteine methyltransferase domain"/>
    <property type="match status" value="1"/>
</dbReference>
<dbReference type="InterPro" id="IPR001497">
    <property type="entry name" value="MethylDNA_cys_MeTrfase_AS"/>
</dbReference>
<dbReference type="SUPFAM" id="SSF46767">
    <property type="entry name" value="Methylated DNA-protein cysteine methyltransferase, C-terminal domain"/>
    <property type="match status" value="1"/>
</dbReference>
<comment type="subcellular location">
    <subcellularLocation>
        <location evidence="9">Cytoplasm</location>
    </subcellularLocation>
</comment>
<dbReference type="Proteomes" id="UP001205063">
    <property type="component" value="Unassembled WGS sequence"/>
</dbReference>
<dbReference type="GO" id="GO:0005737">
    <property type="term" value="C:cytoplasm"/>
    <property type="evidence" value="ECO:0007669"/>
    <property type="project" value="UniProtKB-SubCell"/>
</dbReference>
<evidence type="ECO:0000313" key="12">
    <source>
        <dbReference type="EMBL" id="MCQ4948668.1"/>
    </source>
</evidence>
<dbReference type="InterPro" id="IPR036388">
    <property type="entry name" value="WH-like_DNA-bd_sf"/>
</dbReference>
<comment type="catalytic activity">
    <reaction evidence="8 9">
        <text>a 6-O-methyl-2'-deoxyguanosine in DNA + L-cysteinyl-[protein] = S-methyl-L-cysteinyl-[protein] + a 2'-deoxyguanosine in DNA</text>
        <dbReference type="Rhea" id="RHEA:24000"/>
        <dbReference type="Rhea" id="RHEA-COMP:10131"/>
        <dbReference type="Rhea" id="RHEA-COMP:10132"/>
        <dbReference type="Rhea" id="RHEA-COMP:11367"/>
        <dbReference type="Rhea" id="RHEA-COMP:11368"/>
        <dbReference type="ChEBI" id="CHEBI:29950"/>
        <dbReference type="ChEBI" id="CHEBI:82612"/>
        <dbReference type="ChEBI" id="CHEBI:85445"/>
        <dbReference type="ChEBI" id="CHEBI:85448"/>
        <dbReference type="EC" id="2.1.1.63"/>
    </reaction>
</comment>
<dbReference type="GO" id="GO:0003908">
    <property type="term" value="F:methylated-DNA-[protein]-cysteine S-methyltransferase activity"/>
    <property type="evidence" value="ECO:0007669"/>
    <property type="project" value="UniProtKB-UniRule"/>
</dbReference>
<dbReference type="EMBL" id="JANGAB010000001">
    <property type="protein sequence ID" value="MCQ4948668.1"/>
    <property type="molecule type" value="Genomic_DNA"/>
</dbReference>
<dbReference type="PANTHER" id="PTHR10815:SF5">
    <property type="entry name" value="METHYLATED-DNA--PROTEIN-CYSTEINE METHYLTRANSFERASE"/>
    <property type="match status" value="1"/>
</dbReference>
<keyword evidence="5 9" id="KW-0808">Transferase</keyword>
<comment type="miscellaneous">
    <text evidence="9">This enzyme catalyzes only one turnover and therefore is not strictly catalytic. According to one definition, an enzyme is a biocatalyst that acts repeatedly and over many reaction cycles.</text>
</comment>
<dbReference type="FunFam" id="1.10.10.10:FF:000214">
    <property type="entry name" value="Methylated-DNA--protein-cysteine methyltransferase"/>
    <property type="match status" value="1"/>
</dbReference>
<dbReference type="GO" id="GO:0006307">
    <property type="term" value="P:DNA alkylation repair"/>
    <property type="evidence" value="ECO:0007669"/>
    <property type="project" value="UniProtKB-UniRule"/>
</dbReference>
<organism evidence="12 13">
    <name type="scientific">Bittarella massiliensis</name>
    <name type="common">ex Durand et al. 2017</name>
    <dbReference type="NCBI Taxonomy" id="1720313"/>
    <lineage>
        <taxon>Bacteria</taxon>
        <taxon>Bacillati</taxon>
        <taxon>Bacillota</taxon>
        <taxon>Clostridia</taxon>
        <taxon>Eubacteriales</taxon>
        <taxon>Oscillospiraceae</taxon>
        <taxon>Bittarella (ex Durand et al. 2017)</taxon>
    </lineage>
</organism>
<evidence type="ECO:0000256" key="9">
    <source>
        <dbReference type="HAMAP-Rule" id="MF_00772"/>
    </source>
</evidence>
<accession>A0AAW5K919</accession>
<dbReference type="InterPro" id="IPR036217">
    <property type="entry name" value="MethylDNA_cys_MeTrfase_DNAb"/>
</dbReference>
<dbReference type="InterPro" id="IPR036631">
    <property type="entry name" value="MGMT_N_sf"/>
</dbReference>
<evidence type="ECO:0000256" key="5">
    <source>
        <dbReference type="ARBA" id="ARBA00022679"/>
    </source>
</evidence>
<keyword evidence="4 9" id="KW-0489">Methyltransferase</keyword>
<comment type="function">
    <text evidence="9">Involved in the cellular defense against the biological effects of O6-methylguanine (O6-MeG) and O4-methylthymine (O4-MeT) in DNA. Repairs the methylated nucleobase in DNA by stoichiometrically transferring the methyl group to a cysteine residue in the enzyme. This is a suicide reaction: the enzyme is irreversibly inactivated.</text>
</comment>
<dbReference type="NCBIfam" id="TIGR00589">
    <property type="entry name" value="ogt"/>
    <property type="match status" value="1"/>
</dbReference>
<sequence>MQYTATYRSPLGGITLSSDGEHLCGLWFDGGKYFAATLAAEHRPRELPVFEETRQWLDQYFQGGVPGFTPPLAPSGSPFRLAVWDILLQIPRGQIATYGELAAALARAQGRERMSAQAVGGAVGHNPISLIIPCHRVVGRDGSLTGYAGGIAKKAALLALEGVEMGGLFLPKRGTAL</sequence>
<comment type="caution">
    <text evidence="12">The sequence shown here is derived from an EMBL/GenBank/DDBJ whole genome shotgun (WGS) entry which is preliminary data.</text>
</comment>
<dbReference type="InterPro" id="IPR023546">
    <property type="entry name" value="MGMT"/>
</dbReference>
<dbReference type="Gene3D" id="3.30.160.70">
    <property type="entry name" value="Methylated DNA-protein cysteine methyltransferase domain"/>
    <property type="match status" value="1"/>
</dbReference>
<dbReference type="PROSITE" id="PS00374">
    <property type="entry name" value="MGMT"/>
    <property type="match status" value="1"/>
</dbReference>
<dbReference type="Pfam" id="PF01035">
    <property type="entry name" value="DNA_binding_1"/>
    <property type="match status" value="1"/>
</dbReference>
<dbReference type="InterPro" id="IPR008332">
    <property type="entry name" value="MethylG_MeTrfase_N"/>
</dbReference>
<dbReference type="RefSeq" id="WP_256135451.1">
    <property type="nucleotide sequence ID" value="NZ_JANGAB010000001.1"/>
</dbReference>
<dbReference type="Pfam" id="PF02870">
    <property type="entry name" value="Methyltransf_1N"/>
    <property type="match status" value="1"/>
</dbReference>
<gene>
    <name evidence="12" type="ORF">NE646_03145</name>
</gene>
<dbReference type="CDD" id="cd06445">
    <property type="entry name" value="ATase"/>
    <property type="match status" value="1"/>
</dbReference>
<name>A0AAW5K919_9FIRM</name>
<feature type="domain" description="Methylguanine DNA methyltransferase ribonuclease-like" evidence="11">
    <location>
        <begin position="3"/>
        <end position="73"/>
    </location>
</feature>
<keyword evidence="3 9" id="KW-0963">Cytoplasm</keyword>
<comment type="catalytic activity">
    <reaction evidence="1 9">
        <text>a 4-O-methyl-thymidine in DNA + L-cysteinyl-[protein] = a thymidine in DNA + S-methyl-L-cysteinyl-[protein]</text>
        <dbReference type="Rhea" id="RHEA:53428"/>
        <dbReference type="Rhea" id="RHEA-COMP:10131"/>
        <dbReference type="Rhea" id="RHEA-COMP:10132"/>
        <dbReference type="Rhea" id="RHEA-COMP:13555"/>
        <dbReference type="Rhea" id="RHEA-COMP:13556"/>
        <dbReference type="ChEBI" id="CHEBI:29950"/>
        <dbReference type="ChEBI" id="CHEBI:82612"/>
        <dbReference type="ChEBI" id="CHEBI:137386"/>
        <dbReference type="ChEBI" id="CHEBI:137387"/>
        <dbReference type="EC" id="2.1.1.63"/>
    </reaction>
</comment>
<evidence type="ECO:0000256" key="2">
    <source>
        <dbReference type="ARBA" id="ARBA00008711"/>
    </source>
</evidence>
<dbReference type="PANTHER" id="PTHR10815">
    <property type="entry name" value="METHYLATED-DNA--PROTEIN-CYSTEINE METHYLTRANSFERASE"/>
    <property type="match status" value="1"/>
</dbReference>
<dbReference type="InterPro" id="IPR014048">
    <property type="entry name" value="MethylDNA_cys_MeTrfase_DNA-bd"/>
</dbReference>
<evidence type="ECO:0000256" key="1">
    <source>
        <dbReference type="ARBA" id="ARBA00001286"/>
    </source>
</evidence>
<evidence type="ECO:0000259" key="11">
    <source>
        <dbReference type="Pfam" id="PF02870"/>
    </source>
</evidence>
<protein>
    <recommendedName>
        <fullName evidence="9">Methylated-DNA--protein-cysteine methyltransferase</fullName>
        <ecNumber evidence="9">2.1.1.63</ecNumber>
    </recommendedName>
    <alternativeName>
        <fullName evidence="9">6-O-methylguanine-DNA methyltransferase</fullName>
        <shortName evidence="9">MGMT</shortName>
    </alternativeName>
    <alternativeName>
        <fullName evidence="9">O-6-methylguanine-DNA-alkyltransferase</fullName>
    </alternativeName>
</protein>
<keyword evidence="7 9" id="KW-0234">DNA repair</keyword>
<evidence type="ECO:0000256" key="4">
    <source>
        <dbReference type="ARBA" id="ARBA00022603"/>
    </source>
</evidence>
<feature type="active site" description="Nucleophile; methyl group acceptor" evidence="9">
    <location>
        <position position="134"/>
    </location>
</feature>
<evidence type="ECO:0000256" key="7">
    <source>
        <dbReference type="ARBA" id="ARBA00023204"/>
    </source>
</evidence>
<evidence type="ECO:0000256" key="3">
    <source>
        <dbReference type="ARBA" id="ARBA00022490"/>
    </source>
</evidence>
<proteinExistence type="inferred from homology"/>
<evidence type="ECO:0000256" key="6">
    <source>
        <dbReference type="ARBA" id="ARBA00022763"/>
    </source>
</evidence>
<dbReference type="HAMAP" id="MF_00772">
    <property type="entry name" value="OGT"/>
    <property type="match status" value="1"/>
</dbReference>
<evidence type="ECO:0000256" key="8">
    <source>
        <dbReference type="ARBA" id="ARBA00049348"/>
    </source>
</evidence>
<dbReference type="AlphaFoldDB" id="A0AAW5K919"/>
<keyword evidence="6 9" id="KW-0227">DNA damage</keyword>
<dbReference type="Gene3D" id="1.10.10.10">
    <property type="entry name" value="Winged helix-like DNA-binding domain superfamily/Winged helix DNA-binding domain"/>
    <property type="match status" value="1"/>
</dbReference>
<reference evidence="12" key="1">
    <citation type="submission" date="2022-06" db="EMBL/GenBank/DDBJ databases">
        <title>Isolation of gut microbiota from human fecal samples.</title>
        <authorList>
            <person name="Pamer E.G."/>
            <person name="Barat B."/>
            <person name="Waligurski E."/>
            <person name="Medina S."/>
            <person name="Paddock L."/>
            <person name="Mostad J."/>
        </authorList>
    </citation>
    <scope>NUCLEOTIDE SEQUENCE</scope>
    <source>
        <strain evidence="12">DFI.7.96</strain>
    </source>
</reference>
<dbReference type="EC" id="2.1.1.63" evidence="9"/>
<evidence type="ECO:0000259" key="10">
    <source>
        <dbReference type="Pfam" id="PF01035"/>
    </source>
</evidence>
<comment type="similarity">
    <text evidence="2 9">Belongs to the MGMT family.</text>
</comment>